<dbReference type="AlphaFoldDB" id="A0A225MRE5"/>
<sequence length="129" mass="14428">MNGVVKSDVRSVAAAEARRCRALDSHDRAVLDCLLADELVHIHSTGRIDSKQSYLAGIGKRIRYVRSERQTYQVRLHGDLALANGRLLQVIFRGDDTAPTELRLETSQVWVWLDGEWKLAGYHASSAKA</sequence>
<dbReference type="RefSeq" id="WP_088602405.1">
    <property type="nucleotide sequence ID" value="NZ_NJIH01000003.1"/>
</dbReference>
<protein>
    <recommendedName>
        <fullName evidence="1">DUF4440 domain-containing protein</fullName>
    </recommendedName>
</protein>
<proteinExistence type="predicted"/>
<name>A0A225MRE5_9BURK</name>
<evidence type="ECO:0000313" key="3">
    <source>
        <dbReference type="Proteomes" id="UP000214603"/>
    </source>
</evidence>
<dbReference type="OrthoDB" id="8965451at2"/>
<dbReference type="InterPro" id="IPR032710">
    <property type="entry name" value="NTF2-like_dom_sf"/>
</dbReference>
<comment type="caution">
    <text evidence="2">The sequence shown here is derived from an EMBL/GenBank/DDBJ whole genome shotgun (WGS) entry which is preliminary data.</text>
</comment>
<keyword evidence="3" id="KW-1185">Reference proteome</keyword>
<organism evidence="2 3">
    <name type="scientific">Candidimonas nitroreducens</name>
    <dbReference type="NCBI Taxonomy" id="683354"/>
    <lineage>
        <taxon>Bacteria</taxon>
        <taxon>Pseudomonadati</taxon>
        <taxon>Pseudomonadota</taxon>
        <taxon>Betaproteobacteria</taxon>
        <taxon>Burkholderiales</taxon>
        <taxon>Alcaligenaceae</taxon>
        <taxon>Candidimonas</taxon>
    </lineage>
</organism>
<reference evidence="3" key="1">
    <citation type="submission" date="2017-06" db="EMBL/GenBank/DDBJ databases">
        <title>Herbaspirillum phytohormonus sp. nov., isolated from the root nodule of Robinia pseudoacacia in lead-zinc mine.</title>
        <authorList>
            <person name="Fan M."/>
            <person name="Lin Y."/>
        </authorList>
    </citation>
    <scope>NUCLEOTIDE SEQUENCE [LARGE SCALE GENOMIC DNA]</scope>
    <source>
        <strain evidence="3">SC-089</strain>
    </source>
</reference>
<dbReference type="Pfam" id="PF14534">
    <property type="entry name" value="DUF4440"/>
    <property type="match status" value="1"/>
</dbReference>
<dbReference type="Proteomes" id="UP000214603">
    <property type="component" value="Unassembled WGS sequence"/>
</dbReference>
<dbReference type="SUPFAM" id="SSF54427">
    <property type="entry name" value="NTF2-like"/>
    <property type="match status" value="1"/>
</dbReference>
<evidence type="ECO:0000313" key="2">
    <source>
        <dbReference type="EMBL" id="OWT63826.1"/>
    </source>
</evidence>
<evidence type="ECO:0000259" key="1">
    <source>
        <dbReference type="Pfam" id="PF14534"/>
    </source>
</evidence>
<dbReference type="EMBL" id="NJIH01000003">
    <property type="protein sequence ID" value="OWT63826.1"/>
    <property type="molecule type" value="Genomic_DNA"/>
</dbReference>
<dbReference type="Gene3D" id="3.10.450.50">
    <property type="match status" value="1"/>
</dbReference>
<feature type="domain" description="DUF4440" evidence="1">
    <location>
        <begin position="12"/>
        <end position="119"/>
    </location>
</feature>
<accession>A0A225MRE5</accession>
<gene>
    <name evidence="2" type="ORF">CEY11_05840</name>
</gene>
<dbReference type="InterPro" id="IPR027843">
    <property type="entry name" value="DUF4440"/>
</dbReference>